<dbReference type="Gene3D" id="3.40.309.10">
    <property type="entry name" value="Aldehyde Dehydrogenase, Chain A, domain 2"/>
    <property type="match status" value="1"/>
</dbReference>
<evidence type="ECO:0000313" key="4">
    <source>
        <dbReference type="EMBL" id="MDT0378786.1"/>
    </source>
</evidence>
<dbReference type="PANTHER" id="PTHR42991">
    <property type="entry name" value="ALDEHYDE DEHYDROGENASE"/>
    <property type="match status" value="1"/>
</dbReference>
<evidence type="ECO:0000259" key="3">
    <source>
        <dbReference type="Pfam" id="PF00171"/>
    </source>
</evidence>
<name>A0ABU2NQA6_9ACTN</name>
<dbReference type="SUPFAM" id="SSF53720">
    <property type="entry name" value="ALDH-like"/>
    <property type="match status" value="1"/>
</dbReference>
<dbReference type="CDD" id="cd07147">
    <property type="entry name" value="ALDH_F21_RNP123"/>
    <property type="match status" value="1"/>
</dbReference>
<dbReference type="InterPro" id="IPR015590">
    <property type="entry name" value="Aldehyde_DH_dom"/>
</dbReference>
<sequence>MPVKEAATHAFWLAGRQATGEETFDVASPWDGRHVGTVSVPTEAQVEEAVAAATAVADEFAATPAHVRAAALDHICRRVTERADEIAELITAENGKPLRWARGEVGRCISVFRWAAEEARRFNGGTVQRLDSDAGGQGRLGLTRRFPRGPVLGIAPFNFPLNLCAHKVAPAIAVGTPIILKPAPATPLSGLLIGELLAETDLPAGSWSVLPVPNDRMPALVQDERLPVISFTGSGPVGWSLVDAVPRKHLTLELGGQGAALVLSDYSSDADLDHAAQRIAMFSNYQGGQSCISVQRVIADTSVYDRLVPRVVAAVEAQVTGDPTDPATEVGPQISEDAAKRIESWVEEAVTAGAKLLTGGKRDGASYAPTVLEDVPRDTQIGCEEVFGPVLTLTRVDGEREAYEAANDSIYGLQAGVFTHDVQTAFRAHRALEVGGVIIGDVPSYRADQMPYGGAKQSGVGREGVQYAMDDYTYERVMVLTGLEL</sequence>
<gene>
    <name evidence="4" type="ORF">RM572_08365</name>
</gene>
<keyword evidence="2" id="KW-0560">Oxidoreductase</keyword>
<dbReference type="EMBL" id="JAVREQ010000005">
    <property type="protein sequence ID" value="MDT0378786.1"/>
    <property type="molecule type" value="Genomic_DNA"/>
</dbReference>
<accession>A0ABU2NQA6</accession>
<evidence type="ECO:0000256" key="2">
    <source>
        <dbReference type="ARBA" id="ARBA00023002"/>
    </source>
</evidence>
<dbReference type="InterPro" id="IPR016163">
    <property type="entry name" value="Ald_DH_C"/>
</dbReference>
<comment type="similarity">
    <text evidence="1">Belongs to the aldehyde dehydrogenase family.</text>
</comment>
<proteinExistence type="inferred from homology"/>
<comment type="caution">
    <text evidence="4">The sequence shown here is derived from an EMBL/GenBank/DDBJ whole genome shotgun (WGS) entry which is preliminary data.</text>
</comment>
<organism evidence="4 5">
    <name type="scientific">Streptomyces hazeniae</name>
    <dbReference type="NCBI Taxonomy" id="3075538"/>
    <lineage>
        <taxon>Bacteria</taxon>
        <taxon>Bacillati</taxon>
        <taxon>Actinomycetota</taxon>
        <taxon>Actinomycetes</taxon>
        <taxon>Kitasatosporales</taxon>
        <taxon>Streptomycetaceae</taxon>
        <taxon>Streptomyces</taxon>
    </lineage>
</organism>
<protein>
    <submittedName>
        <fullName evidence="4">Aldehyde dehydrogenase family protein</fullName>
    </submittedName>
</protein>
<dbReference type="InterPro" id="IPR016162">
    <property type="entry name" value="Ald_DH_N"/>
</dbReference>
<dbReference type="InterPro" id="IPR051020">
    <property type="entry name" value="ALDH-related_metabolic_enz"/>
</dbReference>
<dbReference type="Proteomes" id="UP001183414">
    <property type="component" value="Unassembled WGS sequence"/>
</dbReference>
<dbReference type="RefSeq" id="WP_311672617.1">
    <property type="nucleotide sequence ID" value="NZ_JAVREQ010000005.1"/>
</dbReference>
<evidence type="ECO:0000256" key="1">
    <source>
        <dbReference type="ARBA" id="ARBA00009986"/>
    </source>
</evidence>
<feature type="domain" description="Aldehyde dehydrogenase" evidence="3">
    <location>
        <begin position="20"/>
        <end position="475"/>
    </location>
</feature>
<dbReference type="Pfam" id="PF00171">
    <property type="entry name" value="Aldedh"/>
    <property type="match status" value="1"/>
</dbReference>
<reference evidence="5" key="1">
    <citation type="submission" date="2023-07" db="EMBL/GenBank/DDBJ databases">
        <title>30 novel species of actinomycetes from the DSMZ collection.</title>
        <authorList>
            <person name="Nouioui I."/>
        </authorList>
    </citation>
    <scope>NUCLEOTIDE SEQUENCE [LARGE SCALE GENOMIC DNA]</scope>
    <source>
        <strain evidence="5">DSM 42041</strain>
    </source>
</reference>
<dbReference type="PANTHER" id="PTHR42991:SF1">
    <property type="entry name" value="ALDEHYDE DEHYDROGENASE"/>
    <property type="match status" value="1"/>
</dbReference>
<keyword evidence="5" id="KW-1185">Reference proteome</keyword>
<dbReference type="InterPro" id="IPR016161">
    <property type="entry name" value="Ald_DH/histidinol_DH"/>
</dbReference>
<evidence type="ECO:0000313" key="5">
    <source>
        <dbReference type="Proteomes" id="UP001183414"/>
    </source>
</evidence>
<dbReference type="Gene3D" id="3.40.605.10">
    <property type="entry name" value="Aldehyde Dehydrogenase, Chain A, domain 1"/>
    <property type="match status" value="1"/>
</dbReference>